<dbReference type="Pfam" id="PF00078">
    <property type="entry name" value="RVT_1"/>
    <property type="match status" value="1"/>
</dbReference>
<evidence type="ECO:0000259" key="1">
    <source>
        <dbReference type="PROSITE" id="PS50878"/>
    </source>
</evidence>
<dbReference type="CDD" id="cd01650">
    <property type="entry name" value="RT_nLTR_like"/>
    <property type="match status" value="1"/>
</dbReference>
<dbReference type="PROSITE" id="PS50878">
    <property type="entry name" value="RT_POL"/>
    <property type="match status" value="1"/>
</dbReference>
<evidence type="ECO:0000313" key="3">
    <source>
        <dbReference type="Proteomes" id="UP000325315"/>
    </source>
</evidence>
<dbReference type="InterPro" id="IPR043502">
    <property type="entry name" value="DNA/RNA_pol_sf"/>
</dbReference>
<accession>A0A5B6VHH8</accession>
<reference evidence="2" key="1">
    <citation type="submission" date="2019-08" db="EMBL/GenBank/DDBJ databases">
        <authorList>
            <person name="Liu F."/>
        </authorList>
    </citation>
    <scope>NUCLEOTIDE SEQUENCE [LARGE SCALE GENOMIC DNA]</scope>
    <source>
        <strain evidence="2">PA1801</strain>
        <tissue evidence="2">Leaf</tissue>
    </source>
</reference>
<dbReference type="EMBL" id="SMMG02000006">
    <property type="protein sequence ID" value="KAA3468466.1"/>
    <property type="molecule type" value="Genomic_DNA"/>
</dbReference>
<keyword evidence="2" id="KW-0695">RNA-directed DNA polymerase</keyword>
<protein>
    <submittedName>
        <fullName evidence="2">Reverse transcriptase</fullName>
    </submittedName>
</protein>
<sequence>MALKGMGPTKAPGPNSFPALFVQKYWHIVGKKVLEFCLKILNEGEGVKSTNTTIIVLIPKVQKPTTLVEFRPISLCSVLYKLVAKTIANRLQYVMGQCIDKAQSASVPGIMAVKLDMSKAYDRVEWDFIKEVMIKMGFELNWVALIMKCISTVSYTVIFNGSRGRTFQPSRGLRQGDPLSHFLFLICSEGLSALMRLAKQNGLVK</sequence>
<name>A0A5B6VHH8_9ROSI</name>
<dbReference type="PANTHER" id="PTHR46890">
    <property type="entry name" value="NON-LTR RETROLELEMENT REVERSE TRANSCRIPTASE-LIKE PROTEIN-RELATED"/>
    <property type="match status" value="1"/>
</dbReference>
<dbReference type="InterPro" id="IPR052343">
    <property type="entry name" value="Retrotransposon-Effector_Assoc"/>
</dbReference>
<dbReference type="OrthoDB" id="1000249at2759"/>
<comment type="caution">
    <text evidence="2">The sequence shown here is derived from an EMBL/GenBank/DDBJ whole genome shotgun (WGS) entry which is preliminary data.</text>
</comment>
<feature type="domain" description="Reverse transcriptase" evidence="1">
    <location>
        <begin position="39"/>
        <end position="205"/>
    </location>
</feature>
<gene>
    <name evidence="2" type="ORF">EPI10_014357</name>
</gene>
<keyword evidence="3" id="KW-1185">Reference proteome</keyword>
<dbReference type="SUPFAM" id="SSF56672">
    <property type="entry name" value="DNA/RNA polymerases"/>
    <property type="match status" value="1"/>
</dbReference>
<proteinExistence type="predicted"/>
<dbReference type="Proteomes" id="UP000325315">
    <property type="component" value="Unassembled WGS sequence"/>
</dbReference>
<keyword evidence="2" id="KW-0548">Nucleotidyltransferase</keyword>
<dbReference type="PANTHER" id="PTHR46890:SF48">
    <property type="entry name" value="RNA-DIRECTED DNA POLYMERASE"/>
    <property type="match status" value="1"/>
</dbReference>
<dbReference type="GO" id="GO:0003964">
    <property type="term" value="F:RNA-directed DNA polymerase activity"/>
    <property type="evidence" value="ECO:0007669"/>
    <property type="project" value="UniProtKB-KW"/>
</dbReference>
<organism evidence="2 3">
    <name type="scientific">Gossypium australe</name>
    <dbReference type="NCBI Taxonomy" id="47621"/>
    <lineage>
        <taxon>Eukaryota</taxon>
        <taxon>Viridiplantae</taxon>
        <taxon>Streptophyta</taxon>
        <taxon>Embryophyta</taxon>
        <taxon>Tracheophyta</taxon>
        <taxon>Spermatophyta</taxon>
        <taxon>Magnoliopsida</taxon>
        <taxon>eudicotyledons</taxon>
        <taxon>Gunneridae</taxon>
        <taxon>Pentapetalae</taxon>
        <taxon>rosids</taxon>
        <taxon>malvids</taxon>
        <taxon>Malvales</taxon>
        <taxon>Malvaceae</taxon>
        <taxon>Malvoideae</taxon>
        <taxon>Gossypium</taxon>
    </lineage>
</organism>
<dbReference type="AlphaFoldDB" id="A0A5B6VHH8"/>
<dbReference type="InterPro" id="IPR000477">
    <property type="entry name" value="RT_dom"/>
</dbReference>
<evidence type="ECO:0000313" key="2">
    <source>
        <dbReference type="EMBL" id="KAA3468466.1"/>
    </source>
</evidence>
<keyword evidence="2" id="KW-0808">Transferase</keyword>